<keyword evidence="3" id="KW-0677">Repeat</keyword>
<feature type="domain" description="C2H2-type" evidence="9">
    <location>
        <begin position="287"/>
        <end position="315"/>
    </location>
</feature>
<comment type="subcellular location">
    <subcellularLocation>
        <location evidence="1">Nucleus</location>
    </subcellularLocation>
</comment>
<dbReference type="FunCoup" id="A0A2Y9G0B3">
    <property type="interactions" value="1834"/>
</dbReference>
<keyword evidence="6" id="KW-0539">Nucleus</keyword>
<evidence type="ECO:0000256" key="3">
    <source>
        <dbReference type="ARBA" id="ARBA00022737"/>
    </source>
</evidence>
<gene>
    <name evidence="11" type="primary">CTCFL</name>
</gene>
<dbReference type="FunFam" id="3.30.160.60:FF:000373">
    <property type="entry name" value="Putative transcriptional repressor ctcf"/>
    <property type="match status" value="1"/>
</dbReference>
<evidence type="ECO:0000256" key="5">
    <source>
        <dbReference type="ARBA" id="ARBA00022833"/>
    </source>
</evidence>
<proteinExistence type="predicted"/>
<dbReference type="KEGG" id="tmu:101341543"/>
<dbReference type="PANTHER" id="PTHR24376">
    <property type="entry name" value="ZINC FINGER PROTEIN"/>
    <property type="match status" value="1"/>
</dbReference>
<feature type="domain" description="C2H2-type" evidence="9">
    <location>
        <begin position="422"/>
        <end position="450"/>
    </location>
</feature>
<feature type="domain" description="C2H2-type" evidence="9">
    <location>
        <begin position="452"/>
        <end position="479"/>
    </location>
</feature>
<feature type="region of interest" description="Disordered" evidence="8">
    <location>
        <begin position="199"/>
        <end position="225"/>
    </location>
</feature>
<protein>
    <submittedName>
        <fullName evidence="11">Transcriptional repressor CTCFL</fullName>
    </submittedName>
</protein>
<dbReference type="PANTHER" id="PTHR24376:SF251">
    <property type="entry name" value="TRANSCRIPTIONAL REPRESSOR CTCF"/>
    <property type="match status" value="1"/>
</dbReference>
<feature type="compositionally biased region" description="Basic and acidic residues" evidence="8">
    <location>
        <begin position="528"/>
        <end position="546"/>
    </location>
</feature>
<dbReference type="FunFam" id="3.30.160.60:FF:000283">
    <property type="entry name" value="Putative transcriptional repressor ctcf"/>
    <property type="match status" value="1"/>
</dbReference>
<evidence type="ECO:0000256" key="8">
    <source>
        <dbReference type="SAM" id="MobiDB-lite"/>
    </source>
</evidence>
<organism evidence="10 11">
    <name type="scientific">Trichechus manatus latirostris</name>
    <name type="common">Florida manatee</name>
    <dbReference type="NCBI Taxonomy" id="127582"/>
    <lineage>
        <taxon>Eukaryota</taxon>
        <taxon>Metazoa</taxon>
        <taxon>Chordata</taxon>
        <taxon>Craniata</taxon>
        <taxon>Vertebrata</taxon>
        <taxon>Euteleostomi</taxon>
        <taxon>Mammalia</taxon>
        <taxon>Eutheria</taxon>
        <taxon>Afrotheria</taxon>
        <taxon>Sirenia</taxon>
        <taxon>Trichechidae</taxon>
        <taxon>Trichechus</taxon>
    </lineage>
</organism>
<keyword evidence="2" id="KW-0479">Metal-binding</keyword>
<evidence type="ECO:0000313" key="11">
    <source>
        <dbReference type="RefSeq" id="XP_012413917.1"/>
    </source>
</evidence>
<evidence type="ECO:0000313" key="10">
    <source>
        <dbReference type="Proteomes" id="UP000248480"/>
    </source>
</evidence>
<evidence type="ECO:0000259" key="9">
    <source>
        <dbReference type="PROSITE" id="PS50157"/>
    </source>
</evidence>
<feature type="region of interest" description="Disordered" evidence="8">
    <location>
        <begin position="499"/>
        <end position="572"/>
    </location>
</feature>
<dbReference type="InterPro" id="IPR036236">
    <property type="entry name" value="Znf_C2H2_sf"/>
</dbReference>
<dbReference type="PROSITE" id="PS00028">
    <property type="entry name" value="ZINC_FINGER_C2H2_1"/>
    <property type="match status" value="5"/>
</dbReference>
<dbReference type="PROSITE" id="PS50157">
    <property type="entry name" value="ZINC_FINGER_C2H2_2"/>
    <property type="match status" value="6"/>
</dbReference>
<feature type="compositionally biased region" description="Basic and acidic residues" evidence="8">
    <location>
        <begin position="199"/>
        <end position="216"/>
    </location>
</feature>
<dbReference type="AlphaFoldDB" id="A0A2Y9G0B3"/>
<dbReference type="OrthoDB" id="6077919at2759"/>
<evidence type="ECO:0000256" key="4">
    <source>
        <dbReference type="ARBA" id="ARBA00022771"/>
    </source>
</evidence>
<dbReference type="SUPFAM" id="SSF57667">
    <property type="entry name" value="beta-beta-alpha zinc fingers"/>
    <property type="match status" value="5"/>
</dbReference>
<dbReference type="GeneID" id="101341543"/>
<feature type="domain" description="C2H2-type" evidence="9">
    <location>
        <begin position="392"/>
        <end position="420"/>
    </location>
</feature>
<dbReference type="CTD" id="140690"/>
<dbReference type="InParanoid" id="A0A2Y9G0B3"/>
<reference evidence="11" key="1">
    <citation type="submission" date="2025-08" db="UniProtKB">
        <authorList>
            <consortium name="RefSeq"/>
        </authorList>
    </citation>
    <scope>IDENTIFICATION</scope>
</reference>
<evidence type="ECO:0000256" key="2">
    <source>
        <dbReference type="ARBA" id="ARBA00022723"/>
    </source>
</evidence>
<keyword evidence="4 7" id="KW-0863">Zinc-finger</keyword>
<keyword evidence="10" id="KW-1185">Reference proteome</keyword>
<dbReference type="GO" id="GO:0008270">
    <property type="term" value="F:zinc ion binding"/>
    <property type="evidence" value="ECO:0007669"/>
    <property type="project" value="UniProtKB-KW"/>
</dbReference>
<dbReference type="GO" id="GO:0001228">
    <property type="term" value="F:DNA-binding transcription activator activity, RNA polymerase II-specific"/>
    <property type="evidence" value="ECO:0007669"/>
    <property type="project" value="TreeGrafter"/>
</dbReference>
<dbReference type="GO" id="GO:0000978">
    <property type="term" value="F:RNA polymerase II cis-regulatory region sequence-specific DNA binding"/>
    <property type="evidence" value="ECO:0007669"/>
    <property type="project" value="TreeGrafter"/>
</dbReference>
<keyword evidence="5" id="KW-0862">Zinc</keyword>
<feature type="domain" description="C2H2-type" evidence="9">
    <location>
        <begin position="231"/>
        <end position="258"/>
    </location>
</feature>
<evidence type="ECO:0000256" key="1">
    <source>
        <dbReference type="ARBA" id="ARBA00004123"/>
    </source>
</evidence>
<name>A0A2Y9G0B3_TRIMA</name>
<dbReference type="InterPro" id="IPR013087">
    <property type="entry name" value="Znf_C2H2_type"/>
</dbReference>
<dbReference type="Proteomes" id="UP000248480">
    <property type="component" value="Unplaced"/>
</dbReference>
<feature type="domain" description="C2H2-type" evidence="9">
    <location>
        <begin position="259"/>
        <end position="286"/>
    </location>
</feature>
<evidence type="ECO:0000256" key="6">
    <source>
        <dbReference type="ARBA" id="ARBA00023242"/>
    </source>
</evidence>
<dbReference type="SMART" id="SM00355">
    <property type="entry name" value="ZnF_C2H2"/>
    <property type="match status" value="7"/>
</dbReference>
<dbReference type="GO" id="GO:0005634">
    <property type="term" value="C:nucleus"/>
    <property type="evidence" value="ECO:0007669"/>
    <property type="project" value="UniProtKB-SubCell"/>
</dbReference>
<dbReference type="Pfam" id="PF00096">
    <property type="entry name" value="zf-C2H2"/>
    <property type="match status" value="3"/>
</dbReference>
<evidence type="ECO:0000256" key="7">
    <source>
        <dbReference type="PROSITE-ProRule" id="PRU00042"/>
    </source>
</evidence>
<dbReference type="FunFam" id="3.30.160.60:FF:000222">
    <property type="entry name" value="Putative transcriptional repressor ctcf"/>
    <property type="match status" value="1"/>
</dbReference>
<feature type="compositionally biased region" description="Basic residues" evidence="8">
    <location>
        <begin position="513"/>
        <end position="524"/>
    </location>
</feature>
<sequence>MAATEAPVPTKQFTKIKQLELIPEKAPEEEEDRVCRVKEQLSPVDMEAQSLPGALQPWIPEGELELVSASAEESQKHILMLQTVHLTSEDVEVYEMGWLPAQPPEGGQDEVYSLQEMELMQFQVVEESGTATSEDSRLAVSLAGSAGSVKLERGQEGAQLLAEGGFPERAEEQLFLVEATPGEEGRDEIILTISSLHVEEREDKPSSSEARVEKVNPAKNRRKTKGAKRTFRCDICMFTSSRISSFNRHMKTHTNEKPHMCHLCPKAFRTVTLLRNHVNTHTGTRPYKCGDCDLAFVTSGELGRHRRYRHTHEKPFKCSMCKYASVESCVLKVKSSLQMFGRLQIVAWSTQLHLTRAPVLDLYHLGFKRTGRGLEEALGTEETLSAPGEKPYECHVCHARFTQSGTMKIHILQKHGENVPKYQCPHCTTIIARKSDLRVHLRNLHTYEATEMRCRYCPDVFHERYALIQHQKTHKNEKRFKCELCNYACKQNNMRKHSEKCDSGQEKLATSGKGRRTKKRKQTGPRKAVKEDEAAAERKLVKKEVSTVRGQQDPGQMVPGDSGGDRGPKGDLTCEMILNLMDK</sequence>
<dbReference type="RefSeq" id="XP_012413917.1">
    <property type="nucleotide sequence ID" value="XM_012558463.1"/>
</dbReference>
<accession>A0A2Y9G0B3</accession>
<dbReference type="STRING" id="127582.A0A2Y9G0B3"/>
<dbReference type="Gene3D" id="3.30.160.60">
    <property type="entry name" value="Classic Zinc Finger"/>
    <property type="match status" value="5"/>
</dbReference>